<organism evidence="2">
    <name type="scientific">Nitrosopumilaceae spindle-shaped virus</name>
    <dbReference type="NCBI Taxonomy" id="3065433"/>
    <lineage>
        <taxon>Viruses</taxon>
    </lineage>
</organism>
<reference evidence="2" key="1">
    <citation type="journal article" date="2024" name="Environ. Microbiol. Rep.">
        <title>Hiding in plain sight: The discovery of complete genomes of 11 hypothetical spindle-shaped viruses that putatively infect mesophilic ammonia-oxidizing archaea.</title>
        <authorList>
            <person name="Ni Y."/>
            <person name="Xu T."/>
            <person name="Yan S."/>
            <person name="Chen L."/>
            <person name="Wang Y."/>
        </authorList>
    </citation>
    <scope>NUCLEOTIDE SEQUENCE</scope>
    <source>
        <strain evidence="2">NTT1</strain>
        <strain evidence="1">NTT2</strain>
    </source>
</reference>
<sequence length="101" mass="11641">MKLDSSNLYLQKNQKGYEVCIAMPDGSRNHLHNEPSPLDEAIWIMGDFDGQYELEDVNVIEDGSYFRLQLNLTDGRGKPQVFHSRKLNLNDAIYERGILLQ</sequence>
<proteinExistence type="predicted"/>
<name>A0AAT9J7K1_9VIRU</name>
<dbReference type="EMBL" id="BK067783">
    <property type="protein sequence ID" value="DBA51711.1"/>
    <property type="molecule type" value="Genomic_DNA"/>
</dbReference>
<protein>
    <submittedName>
        <fullName evidence="1">ORF12</fullName>
    </submittedName>
    <submittedName>
        <fullName evidence="2">ORF49</fullName>
    </submittedName>
</protein>
<accession>A0AAT9J7K1</accession>
<evidence type="ECO:0000313" key="1">
    <source>
        <dbReference type="EMBL" id="DBA51711.1"/>
    </source>
</evidence>
<evidence type="ECO:0000313" key="2">
    <source>
        <dbReference type="EMBL" id="DBA52190.1"/>
    </source>
</evidence>
<dbReference type="EMBL" id="BK067791">
    <property type="protein sequence ID" value="DBA52190.1"/>
    <property type="molecule type" value="Genomic_DNA"/>
</dbReference>
<reference evidence="2" key="2">
    <citation type="submission" date="2024-03" db="EMBL/GenBank/DDBJ databases">
        <authorList>
            <person name="Ni Y."/>
            <person name="Xu T."/>
            <person name="Yan S."/>
            <person name="Chen L."/>
            <person name="Wang Y."/>
        </authorList>
    </citation>
    <scope>NUCLEOTIDE SEQUENCE</scope>
    <source>
        <strain evidence="2">NTT1</strain>
        <strain evidence="1">NTT2</strain>
    </source>
</reference>